<dbReference type="AlphaFoldDB" id="V8P5B0"/>
<comment type="caution">
    <text evidence="3">The sequence shown here is derived from an EMBL/GenBank/DDBJ whole genome shotgun (WGS) entry which is preliminary data.</text>
</comment>
<gene>
    <name evidence="3" type="primary">ZFP36L2</name>
    <name evidence="3" type="ORF">L345_05137</name>
</gene>
<accession>V8P5B0</accession>
<dbReference type="InterPro" id="IPR007635">
    <property type="entry name" value="Tis11B_N"/>
</dbReference>
<dbReference type="Proteomes" id="UP000018936">
    <property type="component" value="Unassembled WGS sequence"/>
</dbReference>
<evidence type="ECO:0000313" key="3">
    <source>
        <dbReference type="EMBL" id="ETE69062.1"/>
    </source>
</evidence>
<feature type="compositionally biased region" description="Low complexity" evidence="1">
    <location>
        <begin position="171"/>
        <end position="190"/>
    </location>
</feature>
<feature type="non-terminal residue" evidence="3">
    <location>
        <position position="1"/>
    </location>
</feature>
<feature type="compositionally biased region" description="Low complexity" evidence="1">
    <location>
        <begin position="107"/>
        <end position="119"/>
    </location>
</feature>
<evidence type="ECO:0000256" key="1">
    <source>
        <dbReference type="SAM" id="MobiDB-lite"/>
    </source>
</evidence>
<evidence type="ECO:0000259" key="2">
    <source>
        <dbReference type="Pfam" id="PF04553"/>
    </source>
</evidence>
<sequence length="206" mass="21257">MARALTEKSLSNMLDKKAVGSPVGTSPSSNFTPGFLRRHSTSNLQALANGNIKFPSASLSAPSNFGSLKEPGTGAGGSSSSPTTALLNKENKFRDRSLSENGERSQHLMQQLHQQQVSAAGGGGGGGSCCPPPGPPASPPFSFQPLRRLSESPVFDAPPSPPDSLSDRESYLSGSLSSGSLSGSESPGLDSGRRLPIFSRLSISDD</sequence>
<dbReference type="OrthoDB" id="410307at2759"/>
<dbReference type="EMBL" id="AZIM01000857">
    <property type="protein sequence ID" value="ETE69062.1"/>
    <property type="molecule type" value="Genomic_DNA"/>
</dbReference>
<evidence type="ECO:0000313" key="4">
    <source>
        <dbReference type="Proteomes" id="UP000018936"/>
    </source>
</evidence>
<proteinExistence type="predicted"/>
<keyword evidence="4" id="KW-1185">Reference proteome</keyword>
<feature type="compositionally biased region" description="Basic and acidic residues" evidence="1">
    <location>
        <begin position="89"/>
        <end position="106"/>
    </location>
</feature>
<name>V8P5B0_OPHHA</name>
<feature type="compositionally biased region" description="Polar residues" evidence="1">
    <location>
        <begin position="23"/>
        <end position="32"/>
    </location>
</feature>
<feature type="region of interest" description="Disordered" evidence="1">
    <location>
        <begin position="1"/>
        <end position="36"/>
    </location>
</feature>
<dbReference type="Pfam" id="PF04553">
    <property type="entry name" value="Tis11B_N"/>
    <property type="match status" value="1"/>
</dbReference>
<reference evidence="3 4" key="1">
    <citation type="journal article" date="2013" name="Proc. Natl. Acad. Sci. U.S.A.">
        <title>The king cobra genome reveals dynamic gene evolution and adaptation in the snake venom system.</title>
        <authorList>
            <person name="Vonk F.J."/>
            <person name="Casewell N.R."/>
            <person name="Henkel C.V."/>
            <person name="Heimberg A.M."/>
            <person name="Jansen H.J."/>
            <person name="McCleary R.J."/>
            <person name="Kerkkamp H.M."/>
            <person name="Vos R.A."/>
            <person name="Guerreiro I."/>
            <person name="Calvete J.J."/>
            <person name="Wuster W."/>
            <person name="Woods A.E."/>
            <person name="Logan J.M."/>
            <person name="Harrison R.A."/>
            <person name="Castoe T.A."/>
            <person name="de Koning A.P."/>
            <person name="Pollock D.D."/>
            <person name="Yandell M."/>
            <person name="Calderon D."/>
            <person name="Renjifo C."/>
            <person name="Currier R.B."/>
            <person name="Salgado D."/>
            <person name="Pla D."/>
            <person name="Sanz L."/>
            <person name="Hyder A.S."/>
            <person name="Ribeiro J.M."/>
            <person name="Arntzen J.W."/>
            <person name="van den Thillart G.E."/>
            <person name="Boetzer M."/>
            <person name="Pirovano W."/>
            <person name="Dirks R.P."/>
            <person name="Spaink H.P."/>
            <person name="Duboule D."/>
            <person name="McGlinn E."/>
            <person name="Kini R.M."/>
            <person name="Richardson M.K."/>
        </authorList>
    </citation>
    <scope>NUCLEOTIDE SEQUENCE</scope>
    <source>
        <tissue evidence="3">Blood</tissue>
    </source>
</reference>
<feature type="compositionally biased region" description="Pro residues" evidence="1">
    <location>
        <begin position="130"/>
        <end position="139"/>
    </location>
</feature>
<protein>
    <submittedName>
        <fullName evidence="3">Zinc finger protein 36, C3H1 type-like 2</fullName>
    </submittedName>
</protein>
<feature type="compositionally biased region" description="Polar residues" evidence="1">
    <location>
        <begin position="57"/>
        <end position="66"/>
    </location>
</feature>
<organism evidence="3 4">
    <name type="scientific">Ophiophagus hannah</name>
    <name type="common">King cobra</name>
    <name type="synonym">Naja hannah</name>
    <dbReference type="NCBI Taxonomy" id="8665"/>
    <lineage>
        <taxon>Eukaryota</taxon>
        <taxon>Metazoa</taxon>
        <taxon>Chordata</taxon>
        <taxon>Craniata</taxon>
        <taxon>Vertebrata</taxon>
        <taxon>Euteleostomi</taxon>
        <taxon>Lepidosauria</taxon>
        <taxon>Squamata</taxon>
        <taxon>Bifurcata</taxon>
        <taxon>Unidentata</taxon>
        <taxon>Episquamata</taxon>
        <taxon>Toxicofera</taxon>
        <taxon>Serpentes</taxon>
        <taxon>Colubroidea</taxon>
        <taxon>Elapidae</taxon>
        <taxon>Elapinae</taxon>
        <taxon>Ophiophagus</taxon>
    </lineage>
</organism>
<feature type="domain" description="Tis11B-like protein N-terminal" evidence="2">
    <location>
        <begin position="10"/>
        <end position="112"/>
    </location>
</feature>
<feature type="region of interest" description="Disordered" evidence="1">
    <location>
        <begin position="55"/>
        <end position="206"/>
    </location>
</feature>